<dbReference type="AlphaFoldDB" id="A0A2S0VS94"/>
<keyword evidence="2" id="KW-0732">Signal</keyword>
<evidence type="ECO:0000256" key="2">
    <source>
        <dbReference type="SAM" id="SignalP"/>
    </source>
</evidence>
<feature type="region of interest" description="Disordered" evidence="1">
    <location>
        <begin position="320"/>
        <end position="364"/>
    </location>
</feature>
<keyword evidence="4" id="KW-1185">Reference proteome</keyword>
<accession>A0A2S0VS94</accession>
<protein>
    <recommendedName>
        <fullName evidence="5">Lipoprotein</fullName>
    </recommendedName>
</protein>
<dbReference type="PROSITE" id="PS51257">
    <property type="entry name" value="PROKAR_LIPOPROTEIN"/>
    <property type="match status" value="1"/>
</dbReference>
<sequence>MKSLFKKTTAAAAIAASLALTACVDSTDFGNTDTTPTAVVTLSGTATKGVLKQATVVICAVNPKECANTVSTNNGADLSGTQGYIGTAQTNDDGDYSFTVPEKDQGTAVMVRMFAVPGVTKMDCDFDGCTDTQDLSGLELKTVAFVETPLPGVDATVTASASALSTAATDTLIELGGGIDGLKDVTTKEVFKTVTDTASKSVATVLGIDTTTASSVNLFEVKIPNATAGDSKFDEADDTVKALSIVNASLASVIGVKVDADEDAPATLAAAIKKVTSTVSQAVTKGSSDKSSTTLGQITQTAKTQADAKVNAIVASNPNSTLDTKVKVPTADEVKSKVDESKAEVDKVKDTVTGGTGTGATGAQ</sequence>
<gene>
    <name evidence="3" type="ORF">C2869_11900</name>
</gene>
<dbReference type="KEGG" id="cate:C2869_11900"/>
<dbReference type="EMBL" id="CP026604">
    <property type="protein sequence ID" value="AWB67091.1"/>
    <property type="molecule type" value="Genomic_DNA"/>
</dbReference>
<dbReference type="RefSeq" id="WP_108603140.1">
    <property type="nucleotide sequence ID" value="NZ_CP026604.1"/>
</dbReference>
<dbReference type="OrthoDB" id="6385859at2"/>
<reference evidence="3 4" key="1">
    <citation type="submission" date="2018-01" db="EMBL/GenBank/DDBJ databases">
        <title>Genome sequence of a Cantenovulum-like bacteria.</title>
        <authorList>
            <person name="Tan W.R."/>
            <person name="Lau N.-S."/>
            <person name="Go F."/>
            <person name="Amirul A.-A.A."/>
        </authorList>
    </citation>
    <scope>NUCLEOTIDE SEQUENCE [LARGE SCALE GENOMIC DNA]</scope>
    <source>
        <strain evidence="3 4">CCB-QB4</strain>
    </source>
</reference>
<organism evidence="3 4">
    <name type="scientific">Saccharobesus litoralis</name>
    <dbReference type="NCBI Taxonomy" id="2172099"/>
    <lineage>
        <taxon>Bacteria</taxon>
        <taxon>Pseudomonadati</taxon>
        <taxon>Pseudomonadota</taxon>
        <taxon>Gammaproteobacteria</taxon>
        <taxon>Alteromonadales</taxon>
        <taxon>Alteromonadaceae</taxon>
        <taxon>Saccharobesus</taxon>
    </lineage>
</organism>
<evidence type="ECO:0000313" key="4">
    <source>
        <dbReference type="Proteomes" id="UP000244441"/>
    </source>
</evidence>
<name>A0A2S0VS94_9ALTE</name>
<feature type="compositionally biased region" description="Basic and acidic residues" evidence="1">
    <location>
        <begin position="324"/>
        <end position="350"/>
    </location>
</feature>
<evidence type="ECO:0000313" key="3">
    <source>
        <dbReference type="EMBL" id="AWB67091.1"/>
    </source>
</evidence>
<evidence type="ECO:0008006" key="5">
    <source>
        <dbReference type="Google" id="ProtNLM"/>
    </source>
</evidence>
<evidence type="ECO:0000256" key="1">
    <source>
        <dbReference type="SAM" id="MobiDB-lite"/>
    </source>
</evidence>
<proteinExistence type="predicted"/>
<feature type="signal peptide" evidence="2">
    <location>
        <begin position="1"/>
        <end position="22"/>
    </location>
</feature>
<feature type="compositionally biased region" description="Gly residues" evidence="1">
    <location>
        <begin position="354"/>
        <end position="364"/>
    </location>
</feature>
<feature type="chain" id="PRO_5015534546" description="Lipoprotein" evidence="2">
    <location>
        <begin position="23"/>
        <end position="364"/>
    </location>
</feature>
<dbReference type="Proteomes" id="UP000244441">
    <property type="component" value="Chromosome"/>
</dbReference>